<dbReference type="InterPro" id="IPR039657">
    <property type="entry name" value="Dimethylallyltransferase"/>
</dbReference>
<dbReference type="Gene3D" id="1.10.20.140">
    <property type="match status" value="1"/>
</dbReference>
<proteinExistence type="inferred from homology"/>
<evidence type="ECO:0000256" key="7">
    <source>
        <dbReference type="ARBA" id="ARBA00022840"/>
    </source>
</evidence>
<evidence type="ECO:0000256" key="1">
    <source>
        <dbReference type="ARBA" id="ARBA00001946"/>
    </source>
</evidence>
<evidence type="ECO:0000313" key="12">
    <source>
        <dbReference type="Proteomes" id="UP001174909"/>
    </source>
</evidence>
<evidence type="ECO:0000256" key="8">
    <source>
        <dbReference type="ARBA" id="ARBA00022842"/>
    </source>
</evidence>
<protein>
    <recommendedName>
        <fullName evidence="3">tRNA dimethylallyltransferase</fullName>
        <ecNumber evidence="3">2.5.1.75</ecNumber>
    </recommendedName>
</protein>
<keyword evidence="7 10" id="KW-0067">ATP-binding</keyword>
<dbReference type="InterPro" id="IPR018022">
    <property type="entry name" value="IPT"/>
</dbReference>
<keyword evidence="12" id="KW-1185">Reference proteome</keyword>
<dbReference type="GO" id="GO:0005524">
    <property type="term" value="F:ATP binding"/>
    <property type="evidence" value="ECO:0007669"/>
    <property type="project" value="UniProtKB-KW"/>
</dbReference>
<name>A0AA35XAC4_GEOBA</name>
<dbReference type="Gene3D" id="3.40.50.300">
    <property type="entry name" value="P-loop containing nucleotide triphosphate hydrolases"/>
    <property type="match status" value="1"/>
</dbReference>
<dbReference type="GO" id="GO:0006400">
    <property type="term" value="P:tRNA modification"/>
    <property type="evidence" value="ECO:0007669"/>
    <property type="project" value="TreeGrafter"/>
</dbReference>
<dbReference type="Proteomes" id="UP001174909">
    <property type="component" value="Unassembled WGS sequence"/>
</dbReference>
<evidence type="ECO:0000256" key="6">
    <source>
        <dbReference type="ARBA" id="ARBA00022741"/>
    </source>
</evidence>
<dbReference type="SUPFAM" id="SSF52540">
    <property type="entry name" value="P-loop containing nucleoside triphosphate hydrolases"/>
    <property type="match status" value="2"/>
</dbReference>
<evidence type="ECO:0000256" key="10">
    <source>
        <dbReference type="RuleBase" id="RU003785"/>
    </source>
</evidence>
<evidence type="ECO:0000256" key="5">
    <source>
        <dbReference type="ARBA" id="ARBA00022694"/>
    </source>
</evidence>
<keyword evidence="6 10" id="KW-0547">Nucleotide-binding</keyword>
<dbReference type="FunFam" id="1.10.20.140:FF:000001">
    <property type="entry name" value="tRNA dimethylallyltransferase"/>
    <property type="match status" value="1"/>
</dbReference>
<dbReference type="GO" id="GO:0052381">
    <property type="term" value="F:tRNA dimethylallyltransferase activity"/>
    <property type="evidence" value="ECO:0007669"/>
    <property type="project" value="UniProtKB-EC"/>
</dbReference>
<dbReference type="AlphaFoldDB" id="A0AA35XAC4"/>
<dbReference type="PANTHER" id="PTHR11088">
    <property type="entry name" value="TRNA DIMETHYLALLYLTRANSFERASE"/>
    <property type="match status" value="1"/>
</dbReference>
<reference evidence="11" key="1">
    <citation type="submission" date="2023-03" db="EMBL/GenBank/DDBJ databases">
        <authorList>
            <person name="Steffen K."/>
            <person name="Cardenas P."/>
        </authorList>
    </citation>
    <scope>NUCLEOTIDE SEQUENCE</scope>
</reference>
<gene>
    <name evidence="11" type="ORF">GBAR_LOCUS24121</name>
</gene>
<comment type="catalytic activity">
    <reaction evidence="9">
        <text>adenosine(37) in tRNA + dimethylallyl diphosphate = N(6)-dimethylallyladenosine(37) in tRNA + diphosphate</text>
        <dbReference type="Rhea" id="RHEA:26482"/>
        <dbReference type="Rhea" id="RHEA-COMP:10162"/>
        <dbReference type="Rhea" id="RHEA-COMP:10375"/>
        <dbReference type="ChEBI" id="CHEBI:33019"/>
        <dbReference type="ChEBI" id="CHEBI:57623"/>
        <dbReference type="ChEBI" id="CHEBI:74411"/>
        <dbReference type="ChEBI" id="CHEBI:74415"/>
        <dbReference type="EC" id="2.5.1.75"/>
    </reaction>
</comment>
<keyword evidence="4 10" id="KW-0808">Transferase</keyword>
<evidence type="ECO:0000256" key="3">
    <source>
        <dbReference type="ARBA" id="ARBA00012665"/>
    </source>
</evidence>
<dbReference type="EC" id="2.5.1.75" evidence="3"/>
<evidence type="ECO:0000256" key="4">
    <source>
        <dbReference type="ARBA" id="ARBA00022679"/>
    </source>
</evidence>
<evidence type="ECO:0000313" key="11">
    <source>
        <dbReference type="EMBL" id="CAI8043512.1"/>
    </source>
</evidence>
<accession>A0AA35XAC4</accession>
<evidence type="ECO:0000256" key="9">
    <source>
        <dbReference type="ARBA" id="ARBA00049563"/>
    </source>
</evidence>
<dbReference type="NCBIfam" id="TIGR00174">
    <property type="entry name" value="miaA"/>
    <property type="match status" value="1"/>
</dbReference>
<keyword evidence="8" id="KW-0460">Magnesium</keyword>
<evidence type="ECO:0000256" key="2">
    <source>
        <dbReference type="ARBA" id="ARBA00005842"/>
    </source>
</evidence>
<comment type="cofactor">
    <cofactor evidence="1">
        <name>Mg(2+)</name>
        <dbReference type="ChEBI" id="CHEBI:18420"/>
    </cofactor>
</comment>
<organism evidence="11 12">
    <name type="scientific">Geodia barretti</name>
    <name type="common">Barrett's horny sponge</name>
    <dbReference type="NCBI Taxonomy" id="519541"/>
    <lineage>
        <taxon>Eukaryota</taxon>
        <taxon>Metazoa</taxon>
        <taxon>Porifera</taxon>
        <taxon>Demospongiae</taxon>
        <taxon>Heteroscleromorpha</taxon>
        <taxon>Tetractinellida</taxon>
        <taxon>Astrophorina</taxon>
        <taxon>Geodiidae</taxon>
        <taxon>Geodia</taxon>
    </lineage>
</organism>
<dbReference type="InterPro" id="IPR027417">
    <property type="entry name" value="P-loop_NTPase"/>
</dbReference>
<dbReference type="Pfam" id="PF01715">
    <property type="entry name" value="IPPT"/>
    <property type="match status" value="1"/>
</dbReference>
<dbReference type="PANTHER" id="PTHR11088:SF60">
    <property type="entry name" value="TRNA DIMETHYLALLYLTRANSFERASE"/>
    <property type="match status" value="1"/>
</dbReference>
<comment type="caution">
    <text evidence="11">The sequence shown here is derived from an EMBL/GenBank/DDBJ whole genome shotgun (WGS) entry which is preliminary data.</text>
</comment>
<dbReference type="HAMAP" id="MF_00185">
    <property type="entry name" value="IPP_trans"/>
    <property type="match status" value="1"/>
</dbReference>
<comment type="similarity">
    <text evidence="2 10">Belongs to the IPP transferase family.</text>
</comment>
<sequence length="306" mass="34625">MTSRLICLLGPTAVGKTEIAIRLAQRLNAEIISVDSRQIYRQMDIGTAKPTPEEQQAARHHLIDCVDISESFSVADYQSLADTAIADIQNRGKRVLLVGGAGLYFRAIVDGLFEGPGADPALRKRLEGEVAQFGVDALHDRLRVCDPESADRIHPNNIVRVIRALEVYELTGTPMSELQQQWHPEKQRYPFIAFGLTMPRALLYRRIEQRVDVMLANELIAEVESLLAAGYGRDTIALRSFGYKELIAYLDGDCTYLEAISQLRQNTRRFAKRQLTWFRKDTRIEWLDRESTPDIIENILGKIGDI</sequence>
<keyword evidence="5" id="KW-0819">tRNA processing</keyword>
<dbReference type="EMBL" id="CASHTH010003333">
    <property type="protein sequence ID" value="CAI8043512.1"/>
    <property type="molecule type" value="Genomic_DNA"/>
</dbReference>